<dbReference type="Proteomes" id="UP000298652">
    <property type="component" value="Chromosome 3"/>
</dbReference>
<dbReference type="PANTHER" id="PTHR14110:SF9">
    <property type="entry name" value="IMPORT INNER MEMBRANE TRANSLOCASE SUBUNIT TIM17_TIM22_TIM23 FAMILY PROTEIN, PUTATIVE, EXPRESSED-RELATED"/>
    <property type="match status" value="1"/>
</dbReference>
<keyword evidence="2" id="KW-0812">Transmembrane</keyword>
<sequence>MASGGGDPRPEDDDPFSDGGTSDSDSADESHPRRMGARRPGATTNPILTRLAVSRNPSPLAAATAAPGVCLLRFAWESAAGSLVGAVVGYGKGLVMMKGFKGSFPDAASSAKIFAVLAGVQSLVACSLRKLRGKDDGINAGVAGCCTGLALSFPGAPQTLIQSCLTFGTFSYIIEKLNKQQPALALPPLTGTKDLKGGQTVLPPFTLPLPQDAMDGFSKFQHFLLSKFREN</sequence>
<evidence type="ECO:0000256" key="5">
    <source>
        <dbReference type="SAM" id="MobiDB-lite"/>
    </source>
</evidence>
<dbReference type="Gramene" id="TKW29007">
    <property type="protein sequence ID" value="TKW29007"/>
    <property type="gene ID" value="SEVIR_3G366900v2"/>
</dbReference>
<dbReference type="GO" id="GO:0009941">
    <property type="term" value="C:chloroplast envelope"/>
    <property type="evidence" value="ECO:0007669"/>
    <property type="project" value="TreeGrafter"/>
</dbReference>
<evidence type="ECO:0000313" key="6">
    <source>
        <dbReference type="EMBL" id="TKW29007.1"/>
    </source>
</evidence>
<comment type="subcellular location">
    <subcellularLocation>
        <location evidence="1">Membrane</location>
        <topology evidence="1">Multi-pass membrane protein</topology>
    </subcellularLocation>
</comment>
<keyword evidence="7" id="KW-1185">Reference proteome</keyword>
<dbReference type="OMA" id="PAVCLFR"/>
<dbReference type="AlphaFoldDB" id="A0A4U6VVT6"/>
<feature type="region of interest" description="Disordered" evidence="5">
    <location>
        <begin position="1"/>
        <end position="46"/>
    </location>
</feature>
<evidence type="ECO:0000256" key="1">
    <source>
        <dbReference type="ARBA" id="ARBA00004141"/>
    </source>
</evidence>
<dbReference type="GO" id="GO:0008320">
    <property type="term" value="F:protein transmembrane transporter activity"/>
    <property type="evidence" value="ECO:0007669"/>
    <property type="project" value="TreeGrafter"/>
</dbReference>
<evidence type="ECO:0000313" key="7">
    <source>
        <dbReference type="Proteomes" id="UP000298652"/>
    </source>
</evidence>
<dbReference type="GO" id="GO:0042721">
    <property type="term" value="C:TIM22 mitochondrial import inner membrane insertion complex"/>
    <property type="evidence" value="ECO:0007669"/>
    <property type="project" value="InterPro"/>
</dbReference>
<dbReference type="PANTHER" id="PTHR14110">
    <property type="entry name" value="MITOCHONDRIAL IMPORT INNER MEMBRANE TRANSLOCASE SUBUNIT TIM22"/>
    <property type="match status" value="1"/>
</dbReference>
<dbReference type="EMBL" id="CM016554">
    <property type="protein sequence ID" value="TKW29007.1"/>
    <property type="molecule type" value="Genomic_DNA"/>
</dbReference>
<accession>A0A4U6VVT6</accession>
<dbReference type="InterPro" id="IPR039175">
    <property type="entry name" value="TIM22"/>
</dbReference>
<proteinExistence type="predicted"/>
<name>A0A4U6VVT6_SETVI</name>
<reference evidence="6" key="1">
    <citation type="submission" date="2019-03" db="EMBL/GenBank/DDBJ databases">
        <title>WGS assembly of Setaria viridis.</title>
        <authorList>
            <person name="Huang P."/>
            <person name="Jenkins J."/>
            <person name="Grimwood J."/>
            <person name="Barry K."/>
            <person name="Healey A."/>
            <person name="Mamidi S."/>
            <person name="Sreedasyam A."/>
            <person name="Shu S."/>
            <person name="Feldman M."/>
            <person name="Wu J."/>
            <person name="Yu Y."/>
            <person name="Chen C."/>
            <person name="Johnson J."/>
            <person name="Rokhsar D."/>
            <person name="Baxter I."/>
            <person name="Schmutz J."/>
            <person name="Brutnell T."/>
            <person name="Kellogg E."/>
        </authorList>
    </citation>
    <scope>NUCLEOTIDE SEQUENCE [LARGE SCALE GENOMIC DNA]</scope>
</reference>
<evidence type="ECO:0000256" key="2">
    <source>
        <dbReference type="ARBA" id="ARBA00022692"/>
    </source>
</evidence>
<evidence type="ECO:0008006" key="8">
    <source>
        <dbReference type="Google" id="ProtNLM"/>
    </source>
</evidence>
<organism evidence="6 7">
    <name type="scientific">Setaria viridis</name>
    <name type="common">Green bristlegrass</name>
    <name type="synonym">Setaria italica subsp. viridis</name>
    <dbReference type="NCBI Taxonomy" id="4556"/>
    <lineage>
        <taxon>Eukaryota</taxon>
        <taxon>Viridiplantae</taxon>
        <taxon>Streptophyta</taxon>
        <taxon>Embryophyta</taxon>
        <taxon>Tracheophyta</taxon>
        <taxon>Spermatophyta</taxon>
        <taxon>Magnoliopsida</taxon>
        <taxon>Liliopsida</taxon>
        <taxon>Poales</taxon>
        <taxon>Poaceae</taxon>
        <taxon>PACMAD clade</taxon>
        <taxon>Panicoideae</taxon>
        <taxon>Panicodae</taxon>
        <taxon>Paniceae</taxon>
        <taxon>Cenchrinae</taxon>
        <taxon>Setaria</taxon>
    </lineage>
</organism>
<keyword evidence="3" id="KW-1133">Transmembrane helix</keyword>
<protein>
    <recommendedName>
        <fullName evidence="8">Mitochondrial import inner membrane translocase subunit TIM22</fullName>
    </recommendedName>
</protein>
<evidence type="ECO:0000256" key="3">
    <source>
        <dbReference type="ARBA" id="ARBA00022989"/>
    </source>
</evidence>
<dbReference type="GO" id="GO:0045039">
    <property type="term" value="P:protein insertion into mitochondrial inner membrane"/>
    <property type="evidence" value="ECO:0007669"/>
    <property type="project" value="InterPro"/>
</dbReference>
<keyword evidence="4" id="KW-0472">Membrane</keyword>
<dbReference type="Pfam" id="PF02466">
    <property type="entry name" value="Tim17"/>
    <property type="match status" value="1"/>
</dbReference>
<gene>
    <name evidence="6" type="ORF">SEVIR_3G366900v2</name>
</gene>
<dbReference type="GO" id="GO:0045036">
    <property type="term" value="P:protein targeting to chloroplast"/>
    <property type="evidence" value="ECO:0007669"/>
    <property type="project" value="TreeGrafter"/>
</dbReference>
<evidence type="ECO:0000256" key="4">
    <source>
        <dbReference type="ARBA" id="ARBA00023136"/>
    </source>
</evidence>